<feature type="compositionally biased region" description="Basic and acidic residues" evidence="1">
    <location>
        <begin position="39"/>
        <end position="51"/>
    </location>
</feature>
<keyword evidence="2" id="KW-0732">Signal</keyword>
<accession>A0A1U9V249</accession>
<feature type="region of interest" description="Disordered" evidence="1">
    <location>
        <begin position="99"/>
        <end position="128"/>
    </location>
</feature>
<feature type="region of interest" description="Disordered" evidence="1">
    <location>
        <begin position="36"/>
        <end position="68"/>
    </location>
</feature>
<proteinExistence type="predicted"/>
<dbReference type="Proteomes" id="UP000189627">
    <property type="component" value="Chromosome 2"/>
</dbReference>
<feature type="chain" id="PRO_5012030240" evidence="2">
    <location>
        <begin position="21"/>
        <end position="128"/>
    </location>
</feature>
<protein>
    <submittedName>
        <fullName evidence="3">Cobalt-zinc-cadmium resistance protein</fullName>
    </submittedName>
</protein>
<dbReference type="AlphaFoldDB" id="A0A1U9V249"/>
<name>A0A1U9V249_CUPNE</name>
<dbReference type="KEGG" id="cuh:BJN34_34355"/>
<evidence type="ECO:0000313" key="4">
    <source>
        <dbReference type="Proteomes" id="UP000189627"/>
    </source>
</evidence>
<dbReference type="InterPro" id="IPR055013">
    <property type="entry name" value="CzcI"/>
</dbReference>
<evidence type="ECO:0000313" key="3">
    <source>
        <dbReference type="EMBL" id="AQV98963.1"/>
    </source>
</evidence>
<dbReference type="RefSeq" id="WP_078201538.1">
    <property type="nucleotide sequence ID" value="NZ_CP017758.1"/>
</dbReference>
<evidence type="ECO:0000256" key="2">
    <source>
        <dbReference type="SAM" id="SignalP"/>
    </source>
</evidence>
<reference evidence="4" key="1">
    <citation type="submission" date="2017-02" db="EMBL/GenBank/DDBJ databases">
        <title>Complete genome sequence of Cupriavidus necator strain NH9, a 3-chlorobenzoate degrader.</title>
        <authorList>
            <person name="Moriuchi R."/>
            <person name="Dohra H."/>
            <person name="Ogawa N."/>
        </authorList>
    </citation>
    <scope>NUCLEOTIDE SEQUENCE [LARGE SCALE GENOMIC DNA]</scope>
    <source>
        <strain evidence="4">NH9</strain>
    </source>
</reference>
<dbReference type="NCBIfam" id="NF045614">
    <property type="entry name" value="efflu_CzcI_Cupr"/>
    <property type="match status" value="1"/>
</dbReference>
<evidence type="ECO:0000256" key="1">
    <source>
        <dbReference type="SAM" id="MobiDB-lite"/>
    </source>
</evidence>
<dbReference type="OrthoDB" id="6717343at2"/>
<dbReference type="GO" id="GO:0046686">
    <property type="term" value="P:response to cadmium ion"/>
    <property type="evidence" value="ECO:0007669"/>
    <property type="project" value="InterPro"/>
</dbReference>
<feature type="signal peptide" evidence="2">
    <location>
        <begin position="1"/>
        <end position="20"/>
    </location>
</feature>
<dbReference type="EMBL" id="CP017758">
    <property type="protein sequence ID" value="AQV98963.1"/>
    <property type="molecule type" value="Genomic_DNA"/>
</dbReference>
<organism evidence="3 4">
    <name type="scientific">Cupriavidus necator</name>
    <name type="common">Alcaligenes eutrophus</name>
    <name type="synonym">Ralstonia eutropha</name>
    <dbReference type="NCBI Taxonomy" id="106590"/>
    <lineage>
        <taxon>Bacteria</taxon>
        <taxon>Pseudomonadati</taxon>
        <taxon>Pseudomonadota</taxon>
        <taxon>Betaproteobacteria</taxon>
        <taxon>Burkholderiales</taxon>
        <taxon>Burkholderiaceae</taxon>
        <taxon>Cupriavidus</taxon>
    </lineage>
</organism>
<sequence length="128" mass="13559">MQRLILILLALVLPLQFAWAGAAAYCRHEVAASAKAHIGHHEHQHKADGGKQGKAAGQAGDKAQDNAKLGVPDPDCAVCHIASLPFARADAPDVHAMRRVELASPAPQPSFSSHSARAPDRPQWPCLA</sequence>
<gene>
    <name evidence="3" type="ORF">BJN34_34355</name>
</gene>